<keyword evidence="7" id="KW-1185">Reference proteome</keyword>
<keyword evidence="4" id="KW-0051">Antiviral defense</keyword>
<dbReference type="Proteomes" id="UP001204798">
    <property type="component" value="Unassembled WGS sequence"/>
</dbReference>
<feature type="region of interest" description="Disordered" evidence="5">
    <location>
        <begin position="158"/>
        <end position="180"/>
    </location>
</feature>
<dbReference type="NCBIfam" id="TIGR01903">
    <property type="entry name" value="cas5_csm4"/>
    <property type="match status" value="1"/>
</dbReference>
<dbReference type="EMBL" id="JANUCP010000002">
    <property type="protein sequence ID" value="MCS3918741.1"/>
    <property type="molecule type" value="Genomic_DNA"/>
</dbReference>
<comment type="caution">
    <text evidence="6">The sequence shown here is derived from an EMBL/GenBank/DDBJ whole genome shotgun (WGS) entry which is preliminary data.</text>
</comment>
<evidence type="ECO:0000256" key="1">
    <source>
        <dbReference type="ARBA" id="ARBA00005772"/>
    </source>
</evidence>
<gene>
    <name evidence="6" type="ORF">M2350_001141</name>
</gene>
<protein>
    <recommendedName>
        <fullName evidence="2">CRISPR system Cms protein Csm4</fullName>
    </recommendedName>
</protein>
<accession>A0ABT2ELH0</accession>
<evidence type="ECO:0000313" key="6">
    <source>
        <dbReference type="EMBL" id="MCS3918741.1"/>
    </source>
</evidence>
<evidence type="ECO:0000256" key="4">
    <source>
        <dbReference type="ARBA" id="ARBA00023118"/>
    </source>
</evidence>
<dbReference type="InterPro" id="IPR005510">
    <property type="entry name" value="Csm4"/>
</dbReference>
<feature type="compositionally biased region" description="Basic and acidic residues" evidence="5">
    <location>
        <begin position="166"/>
        <end position="179"/>
    </location>
</feature>
<evidence type="ECO:0000256" key="3">
    <source>
        <dbReference type="ARBA" id="ARBA00022884"/>
    </source>
</evidence>
<sequence length="379" mass="43190">MAVWIVSLRPKSSVAAWLSSDTLFGALFWALKQLEGELRVQSWLRRCQNDSPQIAISSAFPFVETDEPIRFLPKPLTLNPTADVVACWKSDRKKFLDALKAAKDVSKANFLSETLFALAARGELRAKELLEQVMNKQVERHSGCLMLREEAERIASAIEKGHRKRERAEPKRDEREERERKRRLRLWATTDTQHTAVDRVLTSAAEGLLYFDTEHFFAPKVGLYFLLRCPDDFPVRAILQFLSHSGVGGNRTVGKGHFEWDAKPAGQWLAQVEAQNPNAVVLLSRCTPKPNEFEWQKSVYRVTSRRPKFESAYGQPMRVYKGIIRQLVEGSVLCPKQFKDAYGQLVNVGDSQDWDGKLHPVFHNGIGFPLQVVMPNEVE</sequence>
<evidence type="ECO:0000313" key="7">
    <source>
        <dbReference type="Proteomes" id="UP001204798"/>
    </source>
</evidence>
<keyword evidence="3" id="KW-0694">RNA-binding</keyword>
<evidence type="ECO:0000256" key="2">
    <source>
        <dbReference type="ARBA" id="ARBA00016109"/>
    </source>
</evidence>
<organism evidence="6 7">
    <name type="scientific">Candidatus Fervidibacter sacchari</name>
    <dbReference type="NCBI Taxonomy" id="1448929"/>
    <lineage>
        <taxon>Bacteria</taxon>
        <taxon>Candidatus Fervidibacterota</taxon>
        <taxon>Candidatus Fervidibacter</taxon>
    </lineage>
</organism>
<proteinExistence type="inferred from homology"/>
<comment type="similarity">
    <text evidence="1">Belongs to the CRISPR-associated Csm4 family.</text>
</comment>
<evidence type="ECO:0000256" key="5">
    <source>
        <dbReference type="SAM" id="MobiDB-lite"/>
    </source>
</evidence>
<reference evidence="6 7" key="1">
    <citation type="submission" date="2022-08" db="EMBL/GenBank/DDBJ databases">
        <title>Bacterial and archaeal communities from various locations to study Microbial Dark Matter (Phase II).</title>
        <authorList>
            <person name="Stepanauskas R."/>
        </authorList>
    </citation>
    <scope>NUCLEOTIDE SEQUENCE [LARGE SCALE GENOMIC DNA]</scope>
    <source>
        <strain evidence="6 7">PD1</strain>
    </source>
</reference>
<name>A0ABT2ELH0_9BACT</name>
<dbReference type="RefSeq" id="WP_259094774.1">
    <property type="nucleotide sequence ID" value="NZ_CP130454.1"/>
</dbReference>